<dbReference type="InterPro" id="IPR008333">
    <property type="entry name" value="Cbr1-like_FAD-bd_dom"/>
</dbReference>
<dbReference type="CDD" id="cd00207">
    <property type="entry name" value="fer2"/>
    <property type="match status" value="1"/>
</dbReference>
<dbReference type="SUPFAM" id="SSF54292">
    <property type="entry name" value="2Fe-2S ferredoxin-like"/>
    <property type="match status" value="1"/>
</dbReference>
<dbReference type="InterPro" id="IPR036010">
    <property type="entry name" value="2Fe-2S_ferredoxin-like_sf"/>
</dbReference>
<dbReference type="Gene3D" id="3.10.20.30">
    <property type="match status" value="1"/>
</dbReference>
<reference evidence="3 4" key="1">
    <citation type="submission" date="2020-08" db="EMBL/GenBank/DDBJ databases">
        <title>Genomic Encyclopedia of Type Strains, Phase IV (KMG-IV): sequencing the most valuable type-strain genomes for metagenomic binning, comparative biology and taxonomic classification.</title>
        <authorList>
            <person name="Goeker M."/>
        </authorList>
    </citation>
    <scope>NUCLEOTIDE SEQUENCE [LARGE SCALE GENOMIC DNA]</scope>
    <source>
        <strain evidence="3 4">DSM 7051</strain>
    </source>
</reference>
<dbReference type="SUPFAM" id="SSF63380">
    <property type="entry name" value="Riboflavin synthase domain-like"/>
    <property type="match status" value="1"/>
</dbReference>
<dbReference type="PANTHER" id="PTHR47354">
    <property type="entry name" value="NADH OXIDOREDUCTASE HCR"/>
    <property type="match status" value="1"/>
</dbReference>
<dbReference type="Pfam" id="PF00111">
    <property type="entry name" value="Fer2"/>
    <property type="match status" value="1"/>
</dbReference>
<dbReference type="GO" id="GO:0051213">
    <property type="term" value="F:dioxygenase activity"/>
    <property type="evidence" value="ECO:0007669"/>
    <property type="project" value="UniProtKB-KW"/>
</dbReference>
<dbReference type="RefSeq" id="WP_184700530.1">
    <property type="nucleotide sequence ID" value="NZ_BAABEG010000002.1"/>
</dbReference>
<evidence type="ECO:0000313" key="4">
    <source>
        <dbReference type="Proteomes" id="UP000536262"/>
    </source>
</evidence>
<dbReference type="CDD" id="cd06187">
    <property type="entry name" value="O2ase_reductase_like"/>
    <property type="match status" value="1"/>
</dbReference>
<dbReference type="Gene3D" id="3.40.50.80">
    <property type="entry name" value="Nucleotide-binding domain of ferredoxin-NADP reductase (FNR) module"/>
    <property type="match status" value="1"/>
</dbReference>
<dbReference type="Pfam" id="PF00970">
    <property type="entry name" value="FAD_binding_6"/>
    <property type="match status" value="1"/>
</dbReference>
<dbReference type="GO" id="GO:0051537">
    <property type="term" value="F:2 iron, 2 sulfur cluster binding"/>
    <property type="evidence" value="ECO:0007669"/>
    <property type="project" value="InterPro"/>
</dbReference>
<dbReference type="InterPro" id="IPR001041">
    <property type="entry name" value="2Fe-2S_ferredoxin-type"/>
</dbReference>
<dbReference type="EMBL" id="JACHOU010000012">
    <property type="protein sequence ID" value="MBB6356219.1"/>
    <property type="molecule type" value="Genomic_DNA"/>
</dbReference>
<dbReference type="PROSITE" id="PS00197">
    <property type="entry name" value="2FE2S_FER_1"/>
    <property type="match status" value="1"/>
</dbReference>
<dbReference type="InterPro" id="IPR050415">
    <property type="entry name" value="MRET"/>
</dbReference>
<feature type="domain" description="2Fe-2S ferredoxin-type" evidence="1">
    <location>
        <begin position="3"/>
        <end position="93"/>
    </location>
</feature>
<dbReference type="SUPFAM" id="SSF52343">
    <property type="entry name" value="Ferredoxin reductase-like, C-terminal NADP-linked domain"/>
    <property type="match status" value="1"/>
</dbReference>
<evidence type="ECO:0000313" key="3">
    <source>
        <dbReference type="EMBL" id="MBB6356219.1"/>
    </source>
</evidence>
<dbReference type="EC" id="1.17.1.1" evidence="3"/>
<dbReference type="GO" id="GO:0047099">
    <property type="term" value="F:CDP-4-dehydro-6-deoxyglucose reductase activity"/>
    <property type="evidence" value="ECO:0007669"/>
    <property type="project" value="UniProtKB-EC"/>
</dbReference>
<dbReference type="Proteomes" id="UP000536262">
    <property type="component" value="Unassembled WGS sequence"/>
</dbReference>
<organism evidence="3 4">
    <name type="scientific">Aminobacter aganoensis</name>
    <dbReference type="NCBI Taxonomy" id="83264"/>
    <lineage>
        <taxon>Bacteria</taxon>
        <taxon>Pseudomonadati</taxon>
        <taxon>Pseudomonadota</taxon>
        <taxon>Alphaproteobacteria</taxon>
        <taxon>Hyphomicrobiales</taxon>
        <taxon>Phyllobacteriaceae</taxon>
        <taxon>Aminobacter</taxon>
    </lineage>
</organism>
<dbReference type="PROSITE" id="PS51085">
    <property type="entry name" value="2FE2S_FER_2"/>
    <property type="match status" value="1"/>
</dbReference>
<dbReference type="PROSITE" id="PS51384">
    <property type="entry name" value="FAD_FR"/>
    <property type="match status" value="1"/>
</dbReference>
<protein>
    <submittedName>
        <fullName evidence="3">CDP-4-dehydro-6-deoxyglucose reductase/ferredoxin-NAD(P)+ reductase (Naphthalene dioxygenase ferredoxin-specific)</fullName>
        <ecNumber evidence="3">1.17.1.1</ecNumber>
        <ecNumber evidence="3">1.18.1.7</ecNumber>
    </submittedName>
</protein>
<dbReference type="InterPro" id="IPR006058">
    <property type="entry name" value="2Fe2S_fd_BS"/>
</dbReference>
<gene>
    <name evidence="3" type="ORF">GGR00_004027</name>
</gene>
<dbReference type="InterPro" id="IPR012675">
    <property type="entry name" value="Beta-grasp_dom_sf"/>
</dbReference>
<dbReference type="AlphaFoldDB" id="A0A7X0KMM8"/>
<dbReference type="InterPro" id="IPR017927">
    <property type="entry name" value="FAD-bd_FR_type"/>
</dbReference>
<keyword evidence="3" id="KW-0560">Oxidoreductase</keyword>
<dbReference type="InterPro" id="IPR039261">
    <property type="entry name" value="FNR_nucleotide-bd"/>
</dbReference>
<evidence type="ECO:0000259" key="1">
    <source>
        <dbReference type="PROSITE" id="PS51085"/>
    </source>
</evidence>
<proteinExistence type="predicted"/>
<accession>A0A7X0KMM8</accession>
<sequence length="338" mass="36958">MNHKVSIRPLDCAIDVRQGQSILDAALKAGLDYPYACRQGTCSACKTQVLSGDVEQRAYDVSALSDAERAAGLVLACKAYPKSDCEVQLADEDPALPPLSKADCTITGIERVTHDVVVVRALPDGGLPVQFLAGQFAVLGLPGFPVREYSFANRPGALELEFHVRARVGGHVSTHFYERTRRGDRFSLSGPFGSAYLRKEHPGPIALVAGGTGLAPAKSILNEALAMPATRPVDLFFSVRWQRDLYFDDQFRDLAASHRNFRFHPVVTDEPDTRYPRDIFAVMAEHIADFSAAKIYTCGPPPLVRACQEFVCAQGTRPEDCHADPFVSQEPQQLLNSA</sequence>
<name>A0A7X0KMM8_9HYPH</name>
<keyword evidence="3" id="KW-0223">Dioxygenase</keyword>
<dbReference type="Pfam" id="PF00175">
    <property type="entry name" value="NAD_binding_1"/>
    <property type="match status" value="1"/>
</dbReference>
<dbReference type="EC" id="1.18.1.7" evidence="3"/>
<dbReference type="InterPro" id="IPR001433">
    <property type="entry name" value="OxRdtase_FAD/NAD-bd"/>
</dbReference>
<comment type="caution">
    <text evidence="3">The sequence shown here is derived from an EMBL/GenBank/DDBJ whole genome shotgun (WGS) entry which is preliminary data.</text>
</comment>
<dbReference type="PRINTS" id="PR00410">
    <property type="entry name" value="PHEHYDRXLASE"/>
</dbReference>
<dbReference type="InterPro" id="IPR017938">
    <property type="entry name" value="Riboflavin_synthase-like_b-brl"/>
</dbReference>
<keyword evidence="4" id="KW-1185">Reference proteome</keyword>
<dbReference type="Gene3D" id="2.40.30.10">
    <property type="entry name" value="Translation factors"/>
    <property type="match status" value="1"/>
</dbReference>
<dbReference type="PANTHER" id="PTHR47354:SF5">
    <property type="entry name" value="PROTEIN RFBI"/>
    <property type="match status" value="1"/>
</dbReference>
<evidence type="ECO:0000259" key="2">
    <source>
        <dbReference type="PROSITE" id="PS51384"/>
    </source>
</evidence>
<feature type="domain" description="FAD-binding FR-type" evidence="2">
    <location>
        <begin position="99"/>
        <end position="198"/>
    </location>
</feature>